<name>A0A2W1BTW6_HELAM</name>
<evidence type="ECO:0000313" key="2">
    <source>
        <dbReference type="EMBL" id="PZC78522.1"/>
    </source>
</evidence>
<protein>
    <submittedName>
        <fullName evidence="2">Uncharacterized protein</fullName>
    </submittedName>
</protein>
<evidence type="ECO:0000256" key="1">
    <source>
        <dbReference type="SAM" id="MobiDB-lite"/>
    </source>
</evidence>
<dbReference type="AlphaFoldDB" id="A0A2W1BTW6"/>
<accession>A0A2W1BTW6</accession>
<dbReference type="Proteomes" id="UP000249218">
    <property type="component" value="Unassembled WGS sequence"/>
</dbReference>
<feature type="region of interest" description="Disordered" evidence="1">
    <location>
        <begin position="1"/>
        <end position="21"/>
    </location>
</feature>
<reference evidence="2 3" key="1">
    <citation type="journal article" date="2017" name="BMC Biol.">
        <title>Genomic innovations, transcriptional plasticity and gene loss underlying the evolution and divergence of two highly polyphagous and invasive Helicoverpa pest species.</title>
        <authorList>
            <person name="Pearce S.L."/>
            <person name="Clarke D.F."/>
            <person name="East P.D."/>
            <person name="Elfekih S."/>
            <person name="Gordon K.H."/>
            <person name="Jermiin L.S."/>
            <person name="McGaughran A."/>
            <person name="Oakeshott J.G."/>
            <person name="Papanikolaou A."/>
            <person name="Perera O.P."/>
            <person name="Rane R.V."/>
            <person name="Richards S."/>
            <person name="Tay W.T."/>
            <person name="Walsh T.K."/>
            <person name="Anderson A."/>
            <person name="Anderson C.J."/>
            <person name="Asgari S."/>
            <person name="Board P.G."/>
            <person name="Bretschneider A."/>
            <person name="Campbell P.M."/>
            <person name="Chertemps T."/>
            <person name="Christeller J.T."/>
            <person name="Coppin C.W."/>
            <person name="Downes S.J."/>
            <person name="Duan G."/>
            <person name="Farnsworth C.A."/>
            <person name="Good R.T."/>
            <person name="Han L.B."/>
            <person name="Han Y.C."/>
            <person name="Hatje K."/>
            <person name="Horne I."/>
            <person name="Huang Y.P."/>
            <person name="Hughes D.S."/>
            <person name="Jacquin-Joly E."/>
            <person name="James W."/>
            <person name="Jhangiani S."/>
            <person name="Kollmar M."/>
            <person name="Kuwar S.S."/>
            <person name="Li S."/>
            <person name="Liu N.Y."/>
            <person name="Maibeche M.T."/>
            <person name="Miller J.R."/>
            <person name="Montagne N."/>
            <person name="Perry T."/>
            <person name="Qu J."/>
            <person name="Song S.V."/>
            <person name="Sutton G.G."/>
            <person name="Vogel H."/>
            <person name="Walenz B.P."/>
            <person name="Xu W."/>
            <person name="Zhang H.J."/>
            <person name="Zou Z."/>
            <person name="Batterham P."/>
            <person name="Edwards O.R."/>
            <person name="Feyereisen R."/>
            <person name="Gibbs R.A."/>
            <person name="Heckel D.G."/>
            <person name="McGrath A."/>
            <person name="Robin C."/>
            <person name="Scherer S.E."/>
            <person name="Worley K.C."/>
            <person name="Wu Y.D."/>
        </authorList>
    </citation>
    <scope>NUCLEOTIDE SEQUENCE [LARGE SCALE GENOMIC DNA]</scope>
    <source>
        <strain evidence="2">Harm_GR_Male_#8</strain>
        <tissue evidence="2">Whole organism</tissue>
    </source>
</reference>
<gene>
    <name evidence="2" type="primary">HaOG202088</name>
    <name evidence="2" type="ORF">B5X24_HaOG202088</name>
</gene>
<sequence length="86" mass="9482">MTNGFSHLISGMNQPSELPTKSATHDYTVENLQKLAEEMLNDPELGCRSRVVSAFSGDGGSYTAGPNTDMMPDKQLYDFDYIIMSI</sequence>
<proteinExistence type="predicted"/>
<evidence type="ECO:0000313" key="3">
    <source>
        <dbReference type="Proteomes" id="UP000249218"/>
    </source>
</evidence>
<keyword evidence="3" id="KW-1185">Reference proteome</keyword>
<dbReference type="EMBL" id="KZ149901">
    <property type="protein sequence ID" value="PZC78522.1"/>
    <property type="molecule type" value="Genomic_DNA"/>
</dbReference>
<organism evidence="2 3">
    <name type="scientific">Helicoverpa armigera</name>
    <name type="common">Cotton bollworm</name>
    <name type="synonym">Heliothis armigera</name>
    <dbReference type="NCBI Taxonomy" id="29058"/>
    <lineage>
        <taxon>Eukaryota</taxon>
        <taxon>Metazoa</taxon>
        <taxon>Ecdysozoa</taxon>
        <taxon>Arthropoda</taxon>
        <taxon>Hexapoda</taxon>
        <taxon>Insecta</taxon>
        <taxon>Pterygota</taxon>
        <taxon>Neoptera</taxon>
        <taxon>Endopterygota</taxon>
        <taxon>Lepidoptera</taxon>
        <taxon>Glossata</taxon>
        <taxon>Ditrysia</taxon>
        <taxon>Noctuoidea</taxon>
        <taxon>Noctuidae</taxon>
        <taxon>Heliothinae</taxon>
        <taxon>Helicoverpa</taxon>
    </lineage>
</organism>